<evidence type="ECO:0000313" key="1">
    <source>
        <dbReference type="EMBL" id="QHS78277.1"/>
    </source>
</evidence>
<protein>
    <submittedName>
        <fullName evidence="1">Uncharacterized protein</fullName>
    </submittedName>
</protein>
<dbReference type="AlphaFoldDB" id="A0A6C0AES2"/>
<organism evidence="1">
    <name type="scientific">viral metagenome</name>
    <dbReference type="NCBI Taxonomy" id="1070528"/>
    <lineage>
        <taxon>unclassified sequences</taxon>
        <taxon>metagenomes</taxon>
        <taxon>organismal metagenomes</taxon>
    </lineage>
</organism>
<accession>A0A6C0AES2</accession>
<proteinExistence type="predicted"/>
<name>A0A6C0AES2_9ZZZZ</name>
<reference evidence="1" key="1">
    <citation type="journal article" date="2020" name="Nature">
        <title>Giant virus diversity and host interactions through global metagenomics.</title>
        <authorList>
            <person name="Schulz F."/>
            <person name="Roux S."/>
            <person name="Paez-Espino D."/>
            <person name="Jungbluth S."/>
            <person name="Walsh D.A."/>
            <person name="Denef V.J."/>
            <person name="McMahon K.D."/>
            <person name="Konstantinidis K.T."/>
            <person name="Eloe-Fadrosh E.A."/>
            <person name="Kyrpides N.C."/>
            <person name="Woyke T."/>
        </authorList>
    </citation>
    <scope>NUCLEOTIDE SEQUENCE</scope>
    <source>
        <strain evidence="1">GVMAG-S-1021933-23</strain>
    </source>
</reference>
<sequence length="229" mass="27160">MDEIYFRFINYFPNLKLFREKNQFANKHSKICLKCVENIPEFHSCEIYNCIKRKKGNIYEISKSVESNKTKSVEIACEDCTSNYILGNLLQKQYPVLNTIFFDTYKGINIYDSLNLNIDNLIFYDTYGSNYDVFDFARQIPNLKWILLDSVMELNDENYNGDVIQFNQETKLEGIMMKESVTIKTGINKKIKKTFINNGFMDSTKTWSKNILIIERNNKIEKWIVYKRL</sequence>
<dbReference type="EMBL" id="MN740595">
    <property type="protein sequence ID" value="QHS78277.1"/>
    <property type="molecule type" value="Genomic_DNA"/>
</dbReference>